<organism evidence="1 2">
    <name type="scientific">Haloactinospora alba</name>
    <dbReference type="NCBI Taxonomy" id="405555"/>
    <lineage>
        <taxon>Bacteria</taxon>
        <taxon>Bacillati</taxon>
        <taxon>Actinomycetota</taxon>
        <taxon>Actinomycetes</taxon>
        <taxon>Streptosporangiales</taxon>
        <taxon>Nocardiopsidaceae</taxon>
        <taxon>Haloactinospora</taxon>
    </lineage>
</organism>
<accession>A0A543NFG7</accession>
<proteinExistence type="predicted"/>
<dbReference type="EMBL" id="VFQC01000001">
    <property type="protein sequence ID" value="TQN30579.1"/>
    <property type="molecule type" value="Genomic_DNA"/>
</dbReference>
<dbReference type="Proteomes" id="UP000317422">
    <property type="component" value="Unassembled WGS sequence"/>
</dbReference>
<dbReference type="RefSeq" id="WP_170181482.1">
    <property type="nucleotide sequence ID" value="NZ_VFQC01000001.1"/>
</dbReference>
<keyword evidence="2" id="KW-1185">Reference proteome</keyword>
<protein>
    <submittedName>
        <fullName evidence="1">Uncharacterized protein</fullName>
    </submittedName>
</protein>
<evidence type="ECO:0000313" key="2">
    <source>
        <dbReference type="Proteomes" id="UP000317422"/>
    </source>
</evidence>
<comment type="caution">
    <text evidence="1">The sequence shown here is derived from an EMBL/GenBank/DDBJ whole genome shotgun (WGS) entry which is preliminary data.</text>
</comment>
<evidence type="ECO:0000313" key="1">
    <source>
        <dbReference type="EMBL" id="TQN30579.1"/>
    </source>
</evidence>
<sequence length="146" mass="15754">MRYAVITTDGTLAHRTRGGDAVDTVWTEVGPEGPDRVRLDEDYGIAGWVNDVGLTRPETYPRNVVASCVLAALGAAAQPYAGPVVVTGWDPNGMPTEICSLPEPDLVTRLHGRVHAALRGDPDASDTEWGHALRTYADWVRETSTD</sequence>
<reference evidence="1 2" key="1">
    <citation type="submission" date="2019-06" db="EMBL/GenBank/DDBJ databases">
        <title>Sequencing the genomes of 1000 actinobacteria strains.</title>
        <authorList>
            <person name="Klenk H.-P."/>
        </authorList>
    </citation>
    <scope>NUCLEOTIDE SEQUENCE [LARGE SCALE GENOMIC DNA]</scope>
    <source>
        <strain evidence="1 2">DSM 45015</strain>
    </source>
</reference>
<gene>
    <name evidence="1" type="ORF">FHX37_0461</name>
</gene>
<name>A0A543NFG7_9ACTN</name>
<dbReference type="AlphaFoldDB" id="A0A543NFG7"/>